<dbReference type="OrthoDB" id="625991at2759"/>
<feature type="active site" description="Acyl-thioester intermediate" evidence="2">
    <location>
        <position position="172"/>
    </location>
</feature>
<gene>
    <name evidence="6" type="ORF">E2562_022419</name>
</gene>
<keyword evidence="3" id="KW-0012">Acyltransferase</keyword>
<dbReference type="GO" id="GO:0030639">
    <property type="term" value="P:polyketide biosynthetic process"/>
    <property type="evidence" value="ECO:0007669"/>
    <property type="project" value="TreeGrafter"/>
</dbReference>
<evidence type="ECO:0000259" key="4">
    <source>
        <dbReference type="Pfam" id="PF00195"/>
    </source>
</evidence>
<dbReference type="Pfam" id="PF02797">
    <property type="entry name" value="Chal_sti_synt_C"/>
    <property type="match status" value="1"/>
</dbReference>
<dbReference type="SUPFAM" id="SSF53901">
    <property type="entry name" value="Thiolase-like"/>
    <property type="match status" value="2"/>
</dbReference>
<evidence type="ECO:0000313" key="7">
    <source>
        <dbReference type="Proteomes" id="UP000479710"/>
    </source>
</evidence>
<dbReference type="AlphaFoldDB" id="A0A6G1BM91"/>
<comment type="similarity">
    <text evidence="1 3">Belongs to the thiolase-like superfamily. Chalcone/stilbene synthases family.</text>
</comment>
<evidence type="ECO:0000313" key="6">
    <source>
        <dbReference type="EMBL" id="KAF0889148.1"/>
    </source>
</evidence>
<proteinExistence type="inferred from homology"/>
<dbReference type="FunFam" id="3.40.47.10:FF:000025">
    <property type="entry name" value="Chalcone synthase 2"/>
    <property type="match status" value="1"/>
</dbReference>
<organism evidence="6 7">
    <name type="scientific">Oryza meyeriana var. granulata</name>
    <dbReference type="NCBI Taxonomy" id="110450"/>
    <lineage>
        <taxon>Eukaryota</taxon>
        <taxon>Viridiplantae</taxon>
        <taxon>Streptophyta</taxon>
        <taxon>Embryophyta</taxon>
        <taxon>Tracheophyta</taxon>
        <taxon>Spermatophyta</taxon>
        <taxon>Magnoliopsida</taxon>
        <taxon>Liliopsida</taxon>
        <taxon>Poales</taxon>
        <taxon>Poaceae</taxon>
        <taxon>BOP clade</taxon>
        <taxon>Oryzoideae</taxon>
        <taxon>Oryzeae</taxon>
        <taxon>Oryzinae</taxon>
        <taxon>Oryza</taxon>
        <taxon>Oryza meyeriana</taxon>
    </lineage>
</organism>
<sequence>MWSTSAVPVTVHELRRAQRADGPAAVLAIGTANPATCVTQAEYADFYCRVTNSEHVAGIKDKLDTLCQSVSGSEKRFFHLTEEMINADPEFVDSASPSLDARLEIAAEAVPELAASAAAKAIDKWGRPVADITHLIVTTNSAAHAPSADVRLTSLLGLRPTVRRTMIHLNGCSAGAAALRLAKDLAENNRGARVLVACVELTLLSFRGPDCPHSVVCQALFGDGAGAVIVGADAMHPVELPMFEMVSVSQTLIPGTEHVITMQLTEHGLDGNIDTKELVPLAADNIKQCLSDALEPLGLKDVDWNNLFWVVHPGGSILDHIERALRLKQGKLAASRRVLRESGNMLGSTLMFVLDEEHRRMEEEGDGADWGVMIGFGPGFTIETMVLHSPECRKKN</sequence>
<dbReference type="Pfam" id="PF00195">
    <property type="entry name" value="Chal_sti_synt_N"/>
    <property type="match status" value="1"/>
</dbReference>
<reference evidence="6 7" key="1">
    <citation type="submission" date="2019-11" db="EMBL/GenBank/DDBJ databases">
        <title>Whole genome sequence of Oryza granulata.</title>
        <authorList>
            <person name="Li W."/>
        </authorList>
    </citation>
    <scope>NUCLEOTIDE SEQUENCE [LARGE SCALE GENOMIC DNA]</scope>
    <source>
        <strain evidence="7">cv. Menghai</strain>
        <tissue evidence="6">Leaf</tissue>
    </source>
</reference>
<evidence type="ECO:0000256" key="1">
    <source>
        <dbReference type="ARBA" id="ARBA00005531"/>
    </source>
</evidence>
<dbReference type="PANTHER" id="PTHR11877">
    <property type="entry name" value="HYDROXYMETHYLGLUTARYL-COA SYNTHASE"/>
    <property type="match status" value="1"/>
</dbReference>
<dbReference type="InterPro" id="IPR001099">
    <property type="entry name" value="Chalcone/stilbene_synt_N"/>
</dbReference>
<keyword evidence="7" id="KW-1185">Reference proteome</keyword>
<evidence type="ECO:0008006" key="8">
    <source>
        <dbReference type="Google" id="ProtNLM"/>
    </source>
</evidence>
<evidence type="ECO:0000259" key="5">
    <source>
        <dbReference type="Pfam" id="PF02797"/>
    </source>
</evidence>
<dbReference type="InterPro" id="IPR011141">
    <property type="entry name" value="Polyketide_synthase_type-III"/>
</dbReference>
<dbReference type="InterPro" id="IPR012328">
    <property type="entry name" value="Chalcone/stilbene_synt_C"/>
</dbReference>
<dbReference type="Proteomes" id="UP000479710">
    <property type="component" value="Unassembled WGS sequence"/>
</dbReference>
<keyword evidence="3" id="KW-0808">Transferase</keyword>
<accession>A0A6G1BM91</accession>
<dbReference type="EMBL" id="SPHZ02000012">
    <property type="protein sequence ID" value="KAF0889148.1"/>
    <property type="molecule type" value="Genomic_DNA"/>
</dbReference>
<dbReference type="GO" id="GO:0016747">
    <property type="term" value="F:acyltransferase activity, transferring groups other than amino-acyl groups"/>
    <property type="evidence" value="ECO:0007669"/>
    <property type="project" value="InterPro"/>
</dbReference>
<dbReference type="PIRSF" id="PIRSF000451">
    <property type="entry name" value="PKS_III"/>
    <property type="match status" value="1"/>
</dbReference>
<feature type="domain" description="Chalcone/stilbene synthase C-terminal" evidence="5">
    <location>
        <begin position="244"/>
        <end position="389"/>
    </location>
</feature>
<evidence type="ECO:0000256" key="2">
    <source>
        <dbReference type="PIRSR" id="PIRSR000451-1"/>
    </source>
</evidence>
<dbReference type="FunFam" id="3.40.47.10:FF:000014">
    <property type="entry name" value="Chalcone synthase 1"/>
    <property type="match status" value="1"/>
</dbReference>
<dbReference type="PANTHER" id="PTHR11877:SF24">
    <property type="entry name" value="OS07G0526400 PROTEIN"/>
    <property type="match status" value="1"/>
</dbReference>
<evidence type="ECO:0000256" key="3">
    <source>
        <dbReference type="RuleBase" id="RU003633"/>
    </source>
</evidence>
<comment type="caution">
    <text evidence="6">The sequence shown here is derived from an EMBL/GenBank/DDBJ whole genome shotgun (WGS) entry which is preliminary data.</text>
</comment>
<dbReference type="CDD" id="cd00831">
    <property type="entry name" value="CHS_like"/>
    <property type="match status" value="1"/>
</dbReference>
<feature type="domain" description="Chalcone/stilbene synthase N-terminal" evidence="4">
    <location>
        <begin position="12"/>
        <end position="233"/>
    </location>
</feature>
<protein>
    <recommendedName>
        <fullName evidence="8">Chalcone synthase</fullName>
    </recommendedName>
</protein>
<dbReference type="GO" id="GO:0010208">
    <property type="term" value="P:pollen wall assembly"/>
    <property type="evidence" value="ECO:0007669"/>
    <property type="project" value="UniProtKB-ARBA"/>
</dbReference>
<name>A0A6G1BM91_9ORYZ</name>
<dbReference type="Gene3D" id="3.40.47.10">
    <property type="match status" value="2"/>
</dbReference>
<dbReference type="InterPro" id="IPR016039">
    <property type="entry name" value="Thiolase-like"/>
</dbReference>